<protein>
    <submittedName>
        <fullName evidence="2">Uncharacterized protein</fullName>
    </submittedName>
</protein>
<accession>D2B676</accession>
<reference evidence="2 3" key="1">
    <citation type="journal article" date="2010" name="Stand. Genomic Sci.">
        <title>Complete genome sequence of Streptosporangium roseum type strain (NI 9100).</title>
        <authorList>
            <person name="Nolan M."/>
            <person name="Sikorski J."/>
            <person name="Jando M."/>
            <person name="Lucas S."/>
            <person name="Lapidus A."/>
            <person name="Glavina Del Rio T."/>
            <person name="Chen F."/>
            <person name="Tice H."/>
            <person name="Pitluck S."/>
            <person name="Cheng J.F."/>
            <person name="Chertkov O."/>
            <person name="Sims D."/>
            <person name="Meincke L."/>
            <person name="Brettin T."/>
            <person name="Han C."/>
            <person name="Detter J.C."/>
            <person name="Bruce D."/>
            <person name="Goodwin L."/>
            <person name="Land M."/>
            <person name="Hauser L."/>
            <person name="Chang Y.J."/>
            <person name="Jeffries C.D."/>
            <person name="Ivanova N."/>
            <person name="Mavromatis K."/>
            <person name="Mikhailova N."/>
            <person name="Chen A."/>
            <person name="Palaniappan K."/>
            <person name="Chain P."/>
            <person name="Rohde M."/>
            <person name="Goker M."/>
            <person name="Bristow J."/>
            <person name="Eisen J.A."/>
            <person name="Markowitz V."/>
            <person name="Hugenholtz P."/>
            <person name="Kyrpides N.C."/>
            <person name="Klenk H.P."/>
        </authorList>
    </citation>
    <scope>NUCLEOTIDE SEQUENCE [LARGE SCALE GENOMIC DNA]</scope>
    <source>
        <strain evidence="3">ATCC 12428 / DSM 43021 / JCM 3005 / NI 9100</strain>
    </source>
</reference>
<name>D2B676_STRRD</name>
<evidence type="ECO:0000256" key="1">
    <source>
        <dbReference type="SAM" id="MobiDB-lite"/>
    </source>
</evidence>
<dbReference type="KEGG" id="sro:Sros_0774"/>
<dbReference type="AlphaFoldDB" id="D2B676"/>
<feature type="region of interest" description="Disordered" evidence="1">
    <location>
        <begin position="22"/>
        <end position="53"/>
    </location>
</feature>
<proteinExistence type="predicted"/>
<keyword evidence="3" id="KW-1185">Reference proteome</keyword>
<sequence length="53" mass="6178">MGPELHLQMIINRTAELREEADNHRRARQVQAARKVRSQGERRRGFFGKFSAA</sequence>
<dbReference type="EMBL" id="CP001814">
    <property type="protein sequence ID" value="ACZ83789.1"/>
    <property type="molecule type" value="Genomic_DNA"/>
</dbReference>
<dbReference type="HOGENOM" id="CLU_3066802_0_0_11"/>
<evidence type="ECO:0000313" key="2">
    <source>
        <dbReference type="EMBL" id="ACZ83789.1"/>
    </source>
</evidence>
<dbReference type="Proteomes" id="UP000002029">
    <property type="component" value="Chromosome"/>
</dbReference>
<dbReference type="STRING" id="479432.Sros_0774"/>
<evidence type="ECO:0000313" key="3">
    <source>
        <dbReference type="Proteomes" id="UP000002029"/>
    </source>
</evidence>
<organism evidence="2 3">
    <name type="scientific">Streptosporangium roseum (strain ATCC 12428 / DSM 43021 / JCM 3005 / KCTC 9067 / NCIMB 10171 / NRRL 2505 / NI 9100)</name>
    <dbReference type="NCBI Taxonomy" id="479432"/>
    <lineage>
        <taxon>Bacteria</taxon>
        <taxon>Bacillati</taxon>
        <taxon>Actinomycetota</taxon>
        <taxon>Actinomycetes</taxon>
        <taxon>Streptosporangiales</taxon>
        <taxon>Streptosporangiaceae</taxon>
        <taxon>Streptosporangium</taxon>
    </lineage>
</organism>
<dbReference type="RefSeq" id="WP_012887535.1">
    <property type="nucleotide sequence ID" value="NC_013595.1"/>
</dbReference>
<gene>
    <name evidence="2" type="ordered locus">Sros_0774</name>
</gene>